<dbReference type="PROSITE" id="PS51318">
    <property type="entry name" value="TAT"/>
    <property type="match status" value="1"/>
</dbReference>
<evidence type="ECO:0000256" key="1">
    <source>
        <dbReference type="ARBA" id="ARBA00006987"/>
    </source>
</evidence>
<proteinExistence type="inferred from homology"/>
<reference evidence="3" key="1">
    <citation type="journal article" date="2020" name="MBio">
        <title>Horizontal gene transfer to a defensive symbiont with a reduced genome amongst a multipartite beetle microbiome.</title>
        <authorList>
            <person name="Waterworth S.C."/>
            <person name="Florez L.V."/>
            <person name="Rees E.R."/>
            <person name="Hertweck C."/>
            <person name="Kaltenpoth M."/>
            <person name="Kwan J.C."/>
        </authorList>
    </citation>
    <scope>NUCLEOTIDE SEQUENCE [LARGE SCALE GENOMIC DNA]</scope>
</reference>
<dbReference type="Gene3D" id="3.40.190.10">
    <property type="entry name" value="Periplasmic binding protein-like II"/>
    <property type="match status" value="1"/>
</dbReference>
<dbReference type="PIRSF" id="PIRSF017082">
    <property type="entry name" value="YflP"/>
    <property type="match status" value="1"/>
</dbReference>
<protein>
    <recommendedName>
        <fullName evidence="4">Tripartite-type tricarboxylate transporter, receptor component TctC</fullName>
    </recommendedName>
</protein>
<name>A0A7V8JQI3_9BURK</name>
<dbReference type="InterPro" id="IPR006311">
    <property type="entry name" value="TAT_signal"/>
</dbReference>
<dbReference type="PANTHER" id="PTHR42928">
    <property type="entry name" value="TRICARBOXYLATE-BINDING PROTEIN"/>
    <property type="match status" value="1"/>
</dbReference>
<gene>
    <name evidence="2" type="ORF">GAK30_01913</name>
</gene>
<dbReference type="PANTHER" id="PTHR42928:SF5">
    <property type="entry name" value="BLR1237 PROTEIN"/>
    <property type="match status" value="1"/>
</dbReference>
<evidence type="ECO:0008006" key="4">
    <source>
        <dbReference type="Google" id="ProtNLM"/>
    </source>
</evidence>
<dbReference type="Proteomes" id="UP000461670">
    <property type="component" value="Unassembled WGS sequence"/>
</dbReference>
<accession>A0A7V8JQI3</accession>
<organism evidence="2 3">
    <name type="scientific">Paracidovorax wautersii</name>
    <dbReference type="NCBI Taxonomy" id="1177982"/>
    <lineage>
        <taxon>Bacteria</taxon>
        <taxon>Pseudomonadati</taxon>
        <taxon>Pseudomonadota</taxon>
        <taxon>Betaproteobacteria</taxon>
        <taxon>Burkholderiales</taxon>
        <taxon>Comamonadaceae</taxon>
        <taxon>Paracidovorax</taxon>
    </lineage>
</organism>
<comment type="similarity">
    <text evidence="1">Belongs to the UPF0065 (bug) family.</text>
</comment>
<dbReference type="InterPro" id="IPR042100">
    <property type="entry name" value="Bug_dom1"/>
</dbReference>
<sequence length="330" mass="34478">MKVTRRTLMAALGAWGTTTSPLGLSLAHASDGNWPARPINYVVPFTPGGSTDVIGRVLAEKLGQRLGQPVVVDNKPGAAGAVGASFVAKAKADGYTLFGGTISTHAINASLYKNLAYDPVKDFEPVSLSAFLPNVLMVDPNLGVNSVQDLVALLRKDPSKRLFASSGAGTSTHLAGELFAGVIGVPLTHVPYKGTPPAMMDVSAGLVPFMFDQLTAARPLAQGGKLKLLAVTTGKRVAAAPELPTMKEAGIADFEMSSWQAVYAPKGTPPAIVDRLSQEIAAIVQLPDVRTRLGEMGMELVGSTPAQLADLMAREIPRWAEVVRKSGASA</sequence>
<evidence type="ECO:0000313" key="2">
    <source>
        <dbReference type="EMBL" id="KAF1021293.1"/>
    </source>
</evidence>
<dbReference type="Pfam" id="PF03401">
    <property type="entry name" value="TctC"/>
    <property type="match status" value="1"/>
</dbReference>
<dbReference type="AlphaFoldDB" id="A0A7V8JQI3"/>
<dbReference type="InterPro" id="IPR005064">
    <property type="entry name" value="BUG"/>
</dbReference>
<dbReference type="Gene3D" id="3.40.190.150">
    <property type="entry name" value="Bordetella uptake gene, domain 1"/>
    <property type="match status" value="1"/>
</dbReference>
<dbReference type="CDD" id="cd13578">
    <property type="entry name" value="PBP2_Bug27"/>
    <property type="match status" value="1"/>
</dbReference>
<evidence type="ECO:0000313" key="3">
    <source>
        <dbReference type="Proteomes" id="UP000461670"/>
    </source>
</evidence>
<dbReference type="SUPFAM" id="SSF53850">
    <property type="entry name" value="Periplasmic binding protein-like II"/>
    <property type="match status" value="1"/>
</dbReference>
<dbReference type="EMBL" id="WNDQ01000023">
    <property type="protein sequence ID" value="KAF1021293.1"/>
    <property type="molecule type" value="Genomic_DNA"/>
</dbReference>
<comment type="caution">
    <text evidence="2">The sequence shown here is derived from an EMBL/GenBank/DDBJ whole genome shotgun (WGS) entry which is preliminary data.</text>
</comment>